<feature type="compositionally biased region" description="Basic and acidic residues" evidence="1">
    <location>
        <begin position="213"/>
        <end position="243"/>
    </location>
</feature>
<feature type="region of interest" description="Disordered" evidence="1">
    <location>
        <begin position="198"/>
        <end position="243"/>
    </location>
</feature>
<name>A0ABQ9Y9M0_9EUKA</name>
<feature type="region of interest" description="Disordered" evidence="1">
    <location>
        <begin position="338"/>
        <end position="357"/>
    </location>
</feature>
<keyword evidence="3" id="KW-1185">Reference proteome</keyword>
<gene>
    <name evidence="2" type="ORF">BLNAU_4680</name>
</gene>
<evidence type="ECO:0000313" key="3">
    <source>
        <dbReference type="Proteomes" id="UP001281761"/>
    </source>
</evidence>
<protein>
    <submittedName>
        <fullName evidence="2">Uncharacterized protein</fullName>
    </submittedName>
</protein>
<evidence type="ECO:0000256" key="1">
    <source>
        <dbReference type="SAM" id="MobiDB-lite"/>
    </source>
</evidence>
<reference evidence="2 3" key="1">
    <citation type="journal article" date="2022" name="bioRxiv">
        <title>Genomics of Preaxostyla Flagellates Illuminates Evolutionary Transitions and the Path Towards Mitochondrial Loss.</title>
        <authorList>
            <person name="Novak L.V.F."/>
            <person name="Treitli S.C."/>
            <person name="Pyrih J."/>
            <person name="Halakuc P."/>
            <person name="Pipaliya S.V."/>
            <person name="Vacek V."/>
            <person name="Brzon O."/>
            <person name="Soukal P."/>
            <person name="Eme L."/>
            <person name="Dacks J.B."/>
            <person name="Karnkowska A."/>
            <person name="Elias M."/>
            <person name="Hampl V."/>
        </authorList>
    </citation>
    <scope>NUCLEOTIDE SEQUENCE [LARGE SCALE GENOMIC DNA]</scope>
    <source>
        <strain evidence="2">NAU3</strain>
        <tissue evidence="2">Gut</tissue>
    </source>
</reference>
<proteinExistence type="predicted"/>
<feature type="compositionally biased region" description="Low complexity" evidence="1">
    <location>
        <begin position="161"/>
        <end position="175"/>
    </location>
</feature>
<dbReference type="EMBL" id="JARBJD010000023">
    <property type="protein sequence ID" value="KAK2960463.1"/>
    <property type="molecule type" value="Genomic_DNA"/>
</dbReference>
<sequence length="357" mass="39933">MAAAREGCGLHPVWLSNRTTPPSPRRVDSFVFGQHQHFRCFWSDSAPTRQSAFVLVPLPDSLEGQLETQKYPVSYVHVTLPSSLSNLNVSPGKETVIIADEDKGIRTLLSSLSPIFPPSTPHSDTPTRRFTSNENISFDFFLSPSHLHFVTKDDDEEENRPSPLFSPRSSSSQSFGDTLTSLCRSPLLVRKPTLKLARDDSDDELDNVPITKTMRELTRDDSESEEEDRKTVRSTDTAKEKEEARQQLRIGWLKHAKMRFLCSSIPFRIAGMVVSSSLRLPILSFATPNTLPASPFDLPLAQPTQPSFAQQATQQQPSQFDSLLLFVFNPFRAREFARDEDRMGSAQPVGTAPEGGR</sequence>
<comment type="caution">
    <text evidence="2">The sequence shown here is derived from an EMBL/GenBank/DDBJ whole genome shotgun (WGS) entry which is preliminary data.</text>
</comment>
<accession>A0ABQ9Y9M0</accession>
<evidence type="ECO:0000313" key="2">
    <source>
        <dbReference type="EMBL" id="KAK2960463.1"/>
    </source>
</evidence>
<feature type="region of interest" description="Disordered" evidence="1">
    <location>
        <begin position="152"/>
        <end position="177"/>
    </location>
</feature>
<organism evidence="2 3">
    <name type="scientific">Blattamonas nauphoetae</name>
    <dbReference type="NCBI Taxonomy" id="2049346"/>
    <lineage>
        <taxon>Eukaryota</taxon>
        <taxon>Metamonada</taxon>
        <taxon>Preaxostyla</taxon>
        <taxon>Oxymonadida</taxon>
        <taxon>Blattamonas</taxon>
    </lineage>
</organism>
<dbReference type="Proteomes" id="UP001281761">
    <property type="component" value="Unassembled WGS sequence"/>
</dbReference>